<evidence type="ECO:0000313" key="1">
    <source>
        <dbReference type="EMBL" id="KAF2460779.1"/>
    </source>
</evidence>
<gene>
    <name evidence="1" type="ORF">BDY21DRAFT_131709</name>
</gene>
<sequence length="71" mass="7748">MPILSGILVGDFTALLGGYAESLSGMLELRSTCRLEAHYVAILNQKPALDIFLECGVDHCEPPDSSARWVR</sequence>
<evidence type="ECO:0000313" key="2">
    <source>
        <dbReference type="Proteomes" id="UP000799766"/>
    </source>
</evidence>
<proteinExistence type="predicted"/>
<name>A0A6A6PA82_9PEZI</name>
<keyword evidence="2" id="KW-1185">Reference proteome</keyword>
<accession>A0A6A6PA82</accession>
<dbReference type="EMBL" id="MU001672">
    <property type="protein sequence ID" value="KAF2460779.1"/>
    <property type="molecule type" value="Genomic_DNA"/>
</dbReference>
<reference evidence="1" key="1">
    <citation type="journal article" date="2020" name="Stud. Mycol.">
        <title>101 Dothideomycetes genomes: a test case for predicting lifestyles and emergence of pathogens.</title>
        <authorList>
            <person name="Haridas S."/>
            <person name="Albert R."/>
            <person name="Binder M."/>
            <person name="Bloem J."/>
            <person name="Labutti K."/>
            <person name="Salamov A."/>
            <person name="Andreopoulos B."/>
            <person name="Baker S."/>
            <person name="Barry K."/>
            <person name="Bills G."/>
            <person name="Bluhm B."/>
            <person name="Cannon C."/>
            <person name="Castanera R."/>
            <person name="Culley D."/>
            <person name="Daum C."/>
            <person name="Ezra D."/>
            <person name="Gonzalez J."/>
            <person name="Henrissat B."/>
            <person name="Kuo A."/>
            <person name="Liang C."/>
            <person name="Lipzen A."/>
            <person name="Lutzoni F."/>
            <person name="Magnuson J."/>
            <person name="Mondo S."/>
            <person name="Nolan M."/>
            <person name="Ohm R."/>
            <person name="Pangilinan J."/>
            <person name="Park H.-J."/>
            <person name="Ramirez L."/>
            <person name="Alfaro M."/>
            <person name="Sun H."/>
            <person name="Tritt A."/>
            <person name="Yoshinaga Y."/>
            <person name="Zwiers L.-H."/>
            <person name="Turgeon B."/>
            <person name="Goodwin S."/>
            <person name="Spatafora J."/>
            <person name="Crous P."/>
            <person name="Grigoriev I."/>
        </authorList>
    </citation>
    <scope>NUCLEOTIDE SEQUENCE</scope>
    <source>
        <strain evidence="1">ATCC 16933</strain>
    </source>
</reference>
<protein>
    <submittedName>
        <fullName evidence="1">Uncharacterized protein</fullName>
    </submittedName>
</protein>
<organism evidence="1 2">
    <name type="scientific">Lineolata rhizophorae</name>
    <dbReference type="NCBI Taxonomy" id="578093"/>
    <lineage>
        <taxon>Eukaryota</taxon>
        <taxon>Fungi</taxon>
        <taxon>Dikarya</taxon>
        <taxon>Ascomycota</taxon>
        <taxon>Pezizomycotina</taxon>
        <taxon>Dothideomycetes</taxon>
        <taxon>Dothideomycetes incertae sedis</taxon>
        <taxon>Lineolatales</taxon>
        <taxon>Lineolataceae</taxon>
        <taxon>Lineolata</taxon>
    </lineage>
</organism>
<dbReference type="AlphaFoldDB" id="A0A6A6PA82"/>
<dbReference type="Proteomes" id="UP000799766">
    <property type="component" value="Unassembled WGS sequence"/>
</dbReference>